<dbReference type="PROSITE" id="PS50994">
    <property type="entry name" value="INTEGRASE"/>
    <property type="match status" value="1"/>
</dbReference>
<keyword evidence="5" id="KW-1185">Reference proteome</keyword>
<dbReference type="PANTHER" id="PTHR11439:SF503">
    <property type="entry name" value="CYSTEINE-RICH RLK (RECEPTOR-LIKE PROTEIN KINASE) 8"/>
    <property type="match status" value="1"/>
</dbReference>
<dbReference type="Pfam" id="PF22936">
    <property type="entry name" value="Pol_BBD"/>
    <property type="match status" value="1"/>
</dbReference>
<dbReference type="OMA" id="AKECANT"/>
<dbReference type="GO" id="GO:0003676">
    <property type="term" value="F:nucleic acid binding"/>
    <property type="evidence" value="ECO:0007669"/>
    <property type="project" value="InterPro"/>
</dbReference>
<evidence type="ECO:0000256" key="2">
    <source>
        <dbReference type="SAM" id="MobiDB-lite"/>
    </source>
</evidence>
<keyword evidence="1" id="KW-0378">Hydrolase</keyword>
<evidence type="ECO:0000259" key="3">
    <source>
        <dbReference type="PROSITE" id="PS50994"/>
    </source>
</evidence>
<dbReference type="InterPro" id="IPR054722">
    <property type="entry name" value="PolX-like_BBD"/>
</dbReference>
<dbReference type="GO" id="GO:0008270">
    <property type="term" value="F:zinc ion binding"/>
    <property type="evidence" value="ECO:0007669"/>
    <property type="project" value="InterPro"/>
</dbReference>
<feature type="compositionally biased region" description="Basic residues" evidence="2">
    <location>
        <begin position="188"/>
        <end position="198"/>
    </location>
</feature>
<dbReference type="Pfam" id="PF14223">
    <property type="entry name" value="Retrotran_gag_2"/>
    <property type="match status" value="1"/>
</dbReference>
<dbReference type="InterPro" id="IPR001584">
    <property type="entry name" value="Integrase_cat-core"/>
</dbReference>
<dbReference type="SUPFAM" id="SSF56672">
    <property type="entry name" value="DNA/RNA polymerases"/>
    <property type="match status" value="1"/>
</dbReference>
<dbReference type="InterPro" id="IPR001878">
    <property type="entry name" value="Znf_CCHC"/>
</dbReference>
<dbReference type="Pfam" id="PF25597">
    <property type="entry name" value="SH3_retrovirus"/>
    <property type="match status" value="1"/>
</dbReference>
<accession>A0A1R3G121</accession>
<dbReference type="InterPro" id="IPR036047">
    <property type="entry name" value="F-box-like_dom_sf"/>
</dbReference>
<dbReference type="Pfam" id="PF23622">
    <property type="entry name" value="LRR_At1g61320_AtMIF1"/>
    <property type="match status" value="1"/>
</dbReference>
<dbReference type="InterPro" id="IPR036397">
    <property type="entry name" value="RNaseH_sf"/>
</dbReference>
<dbReference type="OrthoDB" id="1726977at2759"/>
<protein>
    <submittedName>
        <fullName evidence="4">Integrase, catalytic core</fullName>
    </submittedName>
</protein>
<evidence type="ECO:0000313" key="4">
    <source>
        <dbReference type="EMBL" id="OMO51785.1"/>
    </source>
</evidence>
<dbReference type="Proteomes" id="UP000188268">
    <property type="component" value="Unassembled WGS sequence"/>
</dbReference>
<reference evidence="4 5" key="1">
    <citation type="submission" date="2013-09" db="EMBL/GenBank/DDBJ databases">
        <title>Corchorus capsularis genome sequencing.</title>
        <authorList>
            <person name="Alam M."/>
            <person name="Haque M.S."/>
            <person name="Islam M.S."/>
            <person name="Emdad E.M."/>
            <person name="Islam M.M."/>
            <person name="Ahmed B."/>
            <person name="Halim A."/>
            <person name="Hossen Q.M.M."/>
            <person name="Hossain M.Z."/>
            <person name="Ahmed R."/>
            <person name="Khan M.M."/>
            <person name="Islam R."/>
            <person name="Rashid M.M."/>
            <person name="Khan S.A."/>
            <person name="Rahman M.S."/>
            <person name="Alam M."/>
        </authorList>
    </citation>
    <scope>NUCLEOTIDE SEQUENCE [LARGE SCALE GENOMIC DNA]</scope>
    <source>
        <strain evidence="5">cv. CVL-1</strain>
        <tissue evidence="4">Whole seedling</tissue>
    </source>
</reference>
<dbReference type="Gene3D" id="3.30.420.10">
    <property type="entry name" value="Ribonuclease H-like superfamily/Ribonuclease H"/>
    <property type="match status" value="1"/>
</dbReference>
<dbReference type="Gene3D" id="4.10.60.10">
    <property type="entry name" value="Zinc finger, CCHC-type"/>
    <property type="match status" value="1"/>
</dbReference>
<dbReference type="GO" id="GO:0015074">
    <property type="term" value="P:DNA integration"/>
    <property type="evidence" value="ECO:0007669"/>
    <property type="project" value="InterPro"/>
</dbReference>
<dbReference type="GO" id="GO:0004190">
    <property type="term" value="F:aspartic-type endopeptidase activity"/>
    <property type="evidence" value="ECO:0007669"/>
    <property type="project" value="UniProtKB-KW"/>
</dbReference>
<comment type="caution">
    <text evidence="4">The sequence shown here is derived from an EMBL/GenBank/DDBJ whole genome shotgun (WGS) entry which is preliminary data.</text>
</comment>
<dbReference type="Pfam" id="PF00646">
    <property type="entry name" value="F-box"/>
    <property type="match status" value="1"/>
</dbReference>
<name>A0A1R3G121_COCAP</name>
<dbReference type="SUPFAM" id="SSF52047">
    <property type="entry name" value="RNI-like"/>
    <property type="match status" value="1"/>
</dbReference>
<dbReference type="Pfam" id="PF07727">
    <property type="entry name" value="RVT_2"/>
    <property type="match status" value="2"/>
</dbReference>
<dbReference type="InterPro" id="IPR055357">
    <property type="entry name" value="LRR_At1g61320_AtMIF1"/>
</dbReference>
<evidence type="ECO:0000313" key="5">
    <source>
        <dbReference type="Proteomes" id="UP000188268"/>
    </source>
</evidence>
<sequence>MSTSNPTIPGIVPTPHIFTGENYQTWSVKMQTFLQAHGMRGVVEGKDPYVLPDNPTVKQMKYHETETAKAFKALQVIQNNVFEVIFNLIMTCKTPKEAWDMLKAEFEGSDKVRRLQERIVMKLVDTLPAKYEAKLSSLEDTRDMSTVSLYEIVNALQAFEQRQAARDQDSIEGAFSVKGKEKAQSSGKGKKIQKKGKGKKQESSGGNEMEKKQKQLCKYCKRPNHAEKDCWFNPDSTCSKCNQNGHMEKVCKNKQQQHKRAQVAEDDENHEEQINVDLSYNSKVRIGNGEYLEVKGKGDIVVSTPKGNKVISDVLYVLEIDVNLISVGQLLERGYKVVFSDNACTISDSTGVELMNVKMRNRSFSLKWKEPAAYAAFDNDSNLWHMRLRHHRSEAAGIFRNFKIWIETQSECKIKVLRSDNGTEYTSESFEEFLKATGVEHQLTVTYTPQQNGVSERKTGQSWRWQEAKRSKLDGKAEVCIFVGYGTNVKRYRVFNPKTSKIAVSRDVTFKESALWNWEKSEAEVPDVVLPSNVQQQAEPDQYDDENVDDPAVRGTRSLDEIYSRCSVAVLEPNSFTKASKSQKWVAAMEEEMRMIEKNHTWELVQRPQEKNVIGVKWIFKTKLNPDGGVNRHKARLVVKGYAQSYGIDYTETFAPVARLDTIRLLLAMAAQNQWRIHQMDVKSAFLNGNLQEEIYVEQPEGFLVKGSEEKVYLLKKALYGLKQAPRACSVLVEKFKEEMEKVFEMSDLGEMSYFLGMEVTQNQQGIFIGQQKFAKEILMKFQRPDIMFSVSLLSRFMHEPTENHLRAAKRVLRYLKGSLSFGVMFSKVDKAELVGFSDSDWAGSTEDMKSTSGYAFTLGSGVFSWKSKKQETVVQSTAEAEYIAASEAVNQAIWLKRVCADIKLSVAKNPVKINVDNQSAIAIAKNPVFHSRTKHIKIKFHYVREMEHEGEGQAINMQYHIRDPISSLPEDIVGNILSRLTMKEAMRTNILSSNWQHLWTNFSGFLDFDVSLSKHKILGMLMKEQLEAKRMDFINWVNRALERIQSPTIEGFRVSFDVQSKPDVDSWITFAISGLSTLSSLCLKRVDLTEEVINSVLTNCPSLEILRVQEAVVLKRFRISDPSISLKCLELTGCRWLEDAEISGVNLVSFKFTGLTVDIRYKNLPRRLAKLSLGALYVNKVIVEELEQVLRFRMQLETLVLDVNTDWMAAYFPKYLPEFTILRHFELGTLIVAPGHSLLPFTSLLKASPLLHKFTLRVRFCWEQNLPPFTEFTNHHSLLEHVYPCLKVVELKGFLGFPAEMEILFHLLHNAPALENLTIDVCKPRCLGSTIETLVRDQCQIARLRAVELQPKLPPKIDFLVI</sequence>
<dbReference type="InterPro" id="IPR001810">
    <property type="entry name" value="F-box_dom"/>
</dbReference>
<dbReference type="InterPro" id="IPR013103">
    <property type="entry name" value="RVT_2"/>
</dbReference>
<dbReference type="SMART" id="SM00343">
    <property type="entry name" value="ZnF_C2HC"/>
    <property type="match status" value="2"/>
</dbReference>
<dbReference type="EMBL" id="AWWV01015696">
    <property type="protein sequence ID" value="OMO51785.1"/>
    <property type="molecule type" value="Genomic_DNA"/>
</dbReference>
<gene>
    <name evidence="4" type="ORF">CCACVL1_29592</name>
</gene>
<feature type="region of interest" description="Disordered" evidence="2">
    <location>
        <begin position="175"/>
        <end position="209"/>
    </location>
</feature>
<proteinExistence type="predicted"/>
<keyword evidence="1" id="KW-0645">Protease</keyword>
<dbReference type="PANTHER" id="PTHR11439">
    <property type="entry name" value="GAG-POL-RELATED RETROTRANSPOSON"/>
    <property type="match status" value="1"/>
</dbReference>
<dbReference type="Gramene" id="OMO51785">
    <property type="protein sequence ID" value="OMO51785"/>
    <property type="gene ID" value="CCACVL1_29592"/>
</dbReference>
<keyword evidence="1" id="KW-0064">Aspartyl protease</keyword>
<dbReference type="InterPro" id="IPR057670">
    <property type="entry name" value="SH3_retrovirus"/>
</dbReference>
<dbReference type="Gene3D" id="3.80.10.10">
    <property type="entry name" value="Ribonuclease Inhibitor"/>
    <property type="match status" value="1"/>
</dbReference>
<dbReference type="InterPro" id="IPR032675">
    <property type="entry name" value="LRR_dom_sf"/>
</dbReference>
<dbReference type="InterPro" id="IPR036875">
    <property type="entry name" value="Znf_CCHC_sf"/>
</dbReference>
<dbReference type="SUPFAM" id="SSF53098">
    <property type="entry name" value="Ribonuclease H-like"/>
    <property type="match status" value="1"/>
</dbReference>
<dbReference type="STRING" id="210143.A0A1R3G121"/>
<dbReference type="InterPro" id="IPR043502">
    <property type="entry name" value="DNA/RNA_pol_sf"/>
</dbReference>
<feature type="domain" description="Integrase catalytic" evidence="3">
    <location>
        <begin position="415"/>
        <end position="457"/>
    </location>
</feature>
<dbReference type="SUPFAM" id="SSF57756">
    <property type="entry name" value="Retrovirus zinc finger-like domains"/>
    <property type="match status" value="1"/>
</dbReference>
<evidence type="ECO:0000256" key="1">
    <source>
        <dbReference type="ARBA" id="ARBA00022750"/>
    </source>
</evidence>
<dbReference type="SUPFAM" id="SSF81383">
    <property type="entry name" value="F-box domain"/>
    <property type="match status" value="1"/>
</dbReference>
<organism evidence="4 5">
    <name type="scientific">Corchorus capsularis</name>
    <name type="common">Jute</name>
    <dbReference type="NCBI Taxonomy" id="210143"/>
    <lineage>
        <taxon>Eukaryota</taxon>
        <taxon>Viridiplantae</taxon>
        <taxon>Streptophyta</taxon>
        <taxon>Embryophyta</taxon>
        <taxon>Tracheophyta</taxon>
        <taxon>Spermatophyta</taxon>
        <taxon>Magnoliopsida</taxon>
        <taxon>eudicotyledons</taxon>
        <taxon>Gunneridae</taxon>
        <taxon>Pentapetalae</taxon>
        <taxon>rosids</taxon>
        <taxon>malvids</taxon>
        <taxon>Malvales</taxon>
        <taxon>Malvaceae</taxon>
        <taxon>Grewioideae</taxon>
        <taxon>Apeibeae</taxon>
        <taxon>Corchorus</taxon>
    </lineage>
</organism>
<dbReference type="InterPro" id="IPR012337">
    <property type="entry name" value="RNaseH-like_sf"/>
</dbReference>
<dbReference type="CDD" id="cd09272">
    <property type="entry name" value="RNase_HI_RT_Ty1"/>
    <property type="match status" value="1"/>
</dbReference>